<dbReference type="PANTHER" id="PTHR33676:SF3">
    <property type="entry name" value="COLD-REGULATED PROTEIN 27"/>
    <property type="match status" value="1"/>
</dbReference>
<keyword evidence="2" id="KW-1185">Reference proteome</keyword>
<name>A0A6P3ZSY5_ZIZJJ</name>
<dbReference type="RefSeq" id="XP_015884341.2">
    <property type="nucleotide sequence ID" value="XM_016028855.4"/>
</dbReference>
<sequence length="257" mass="28802">MDDFTATHSRPDPQSSGFSGDSSLPSTLQRTPEASEFTSTEWTNEKHSMYLKSMETSFVKQLYDSMDLLGWRSKEGKLSHSKSSRRPYTHSRAPSGQFKVLRRGGWQNIKFERPESTLKKTEETCDADLLSNRWIRHYRSVCKDQDVGSRAVPERFATITRTIDSEGKEAILLGADSSPEQQLFVGQSHLCNTIALEVSDQNFVGEDIEGEKKTSGKCSAKRVKTRVVHSSSNDQVVPLRKPPPMEDAGNNCIPADL</sequence>
<protein>
    <submittedName>
        <fullName evidence="3">Cold-regulated protein 27</fullName>
    </submittedName>
</protein>
<evidence type="ECO:0000256" key="1">
    <source>
        <dbReference type="SAM" id="MobiDB-lite"/>
    </source>
</evidence>
<feature type="region of interest" description="Disordered" evidence="1">
    <location>
        <begin position="231"/>
        <end position="257"/>
    </location>
</feature>
<feature type="region of interest" description="Disordered" evidence="1">
    <location>
        <begin position="1"/>
        <end position="40"/>
    </location>
</feature>
<dbReference type="GO" id="GO:0042752">
    <property type="term" value="P:regulation of circadian rhythm"/>
    <property type="evidence" value="ECO:0007669"/>
    <property type="project" value="InterPro"/>
</dbReference>
<dbReference type="FunCoup" id="A0A6P3ZSY5">
    <property type="interactions" value="108"/>
</dbReference>
<dbReference type="KEGG" id="zju:107420000"/>
<accession>A0A6P3ZSY5</accession>
<dbReference type="GO" id="GO:0009409">
    <property type="term" value="P:response to cold"/>
    <property type="evidence" value="ECO:0007669"/>
    <property type="project" value="InterPro"/>
</dbReference>
<evidence type="ECO:0000313" key="3">
    <source>
        <dbReference type="RefSeq" id="XP_015884341.2"/>
    </source>
</evidence>
<dbReference type="Proteomes" id="UP001652623">
    <property type="component" value="Chromosome 5"/>
</dbReference>
<reference evidence="3" key="1">
    <citation type="submission" date="2025-08" db="UniProtKB">
        <authorList>
            <consortium name="RefSeq"/>
        </authorList>
    </citation>
    <scope>IDENTIFICATION</scope>
    <source>
        <tissue evidence="3">Seedling</tissue>
    </source>
</reference>
<organism evidence="2 3">
    <name type="scientific">Ziziphus jujuba</name>
    <name type="common">Chinese jujube</name>
    <name type="synonym">Ziziphus sativa</name>
    <dbReference type="NCBI Taxonomy" id="326968"/>
    <lineage>
        <taxon>Eukaryota</taxon>
        <taxon>Viridiplantae</taxon>
        <taxon>Streptophyta</taxon>
        <taxon>Embryophyta</taxon>
        <taxon>Tracheophyta</taxon>
        <taxon>Spermatophyta</taxon>
        <taxon>Magnoliopsida</taxon>
        <taxon>eudicotyledons</taxon>
        <taxon>Gunneridae</taxon>
        <taxon>Pentapetalae</taxon>
        <taxon>rosids</taxon>
        <taxon>fabids</taxon>
        <taxon>Rosales</taxon>
        <taxon>Rhamnaceae</taxon>
        <taxon>Paliureae</taxon>
        <taxon>Ziziphus</taxon>
    </lineage>
</organism>
<proteinExistence type="predicted"/>
<dbReference type="PANTHER" id="PTHR33676">
    <property type="entry name" value="COLD REGULATED PROTEIN 27"/>
    <property type="match status" value="1"/>
</dbReference>
<dbReference type="GeneID" id="107420000"/>
<dbReference type="AlphaFoldDB" id="A0A6P3ZSY5"/>
<dbReference type="InterPro" id="IPR044678">
    <property type="entry name" value="COR27/28"/>
</dbReference>
<dbReference type="InParanoid" id="A0A6P3ZSY5"/>
<feature type="compositionally biased region" description="Polar residues" evidence="1">
    <location>
        <begin position="27"/>
        <end position="40"/>
    </location>
</feature>
<gene>
    <name evidence="3" type="primary">LOC107420000</name>
</gene>
<feature type="compositionally biased region" description="Low complexity" evidence="1">
    <location>
        <begin position="12"/>
        <end position="26"/>
    </location>
</feature>
<evidence type="ECO:0000313" key="2">
    <source>
        <dbReference type="Proteomes" id="UP001652623"/>
    </source>
</evidence>